<evidence type="ECO:0000313" key="3">
    <source>
        <dbReference type="EMBL" id="THU90761.1"/>
    </source>
</evidence>
<evidence type="ECO:0000259" key="2">
    <source>
        <dbReference type="SMART" id="SM00731"/>
    </source>
</evidence>
<dbReference type="PANTHER" id="PTHR23099:SF0">
    <property type="entry name" value="GERM CELL NUCLEAR ACIDIC PROTEIN"/>
    <property type="match status" value="1"/>
</dbReference>
<dbReference type="AlphaFoldDB" id="A0A4S8LNP0"/>
<reference evidence="3 4" key="1">
    <citation type="journal article" date="2019" name="Nat. Ecol. Evol.">
        <title>Megaphylogeny resolves global patterns of mushroom evolution.</title>
        <authorList>
            <person name="Varga T."/>
            <person name="Krizsan K."/>
            <person name="Foldi C."/>
            <person name="Dima B."/>
            <person name="Sanchez-Garcia M."/>
            <person name="Sanchez-Ramirez S."/>
            <person name="Szollosi G.J."/>
            <person name="Szarkandi J.G."/>
            <person name="Papp V."/>
            <person name="Albert L."/>
            <person name="Andreopoulos W."/>
            <person name="Angelini C."/>
            <person name="Antonin V."/>
            <person name="Barry K.W."/>
            <person name="Bougher N.L."/>
            <person name="Buchanan P."/>
            <person name="Buyck B."/>
            <person name="Bense V."/>
            <person name="Catcheside P."/>
            <person name="Chovatia M."/>
            <person name="Cooper J."/>
            <person name="Damon W."/>
            <person name="Desjardin D."/>
            <person name="Finy P."/>
            <person name="Geml J."/>
            <person name="Haridas S."/>
            <person name="Hughes K."/>
            <person name="Justo A."/>
            <person name="Karasinski D."/>
            <person name="Kautmanova I."/>
            <person name="Kiss B."/>
            <person name="Kocsube S."/>
            <person name="Kotiranta H."/>
            <person name="LaButti K.M."/>
            <person name="Lechner B.E."/>
            <person name="Liimatainen K."/>
            <person name="Lipzen A."/>
            <person name="Lukacs Z."/>
            <person name="Mihaltcheva S."/>
            <person name="Morgado L.N."/>
            <person name="Niskanen T."/>
            <person name="Noordeloos M.E."/>
            <person name="Ohm R.A."/>
            <person name="Ortiz-Santana B."/>
            <person name="Ovrebo C."/>
            <person name="Racz N."/>
            <person name="Riley R."/>
            <person name="Savchenko A."/>
            <person name="Shiryaev A."/>
            <person name="Soop K."/>
            <person name="Spirin V."/>
            <person name="Szebenyi C."/>
            <person name="Tomsovsky M."/>
            <person name="Tulloss R.E."/>
            <person name="Uehling J."/>
            <person name="Grigoriev I.V."/>
            <person name="Vagvolgyi C."/>
            <person name="Papp T."/>
            <person name="Martin F.M."/>
            <person name="Miettinen O."/>
            <person name="Hibbett D.S."/>
            <person name="Nagy L.G."/>
        </authorList>
    </citation>
    <scope>NUCLEOTIDE SEQUENCE [LARGE SCALE GENOMIC DNA]</scope>
    <source>
        <strain evidence="3 4">CBS 962.96</strain>
    </source>
</reference>
<feature type="compositionally biased region" description="Polar residues" evidence="1">
    <location>
        <begin position="432"/>
        <end position="452"/>
    </location>
</feature>
<accession>A0A4S8LNP0</accession>
<keyword evidence="4" id="KW-1185">Reference proteome</keyword>
<feature type="region of interest" description="Disordered" evidence="1">
    <location>
        <begin position="414"/>
        <end position="452"/>
    </location>
</feature>
<sequence length="494" mass="55250">MKDASVIASTSTPTRKIGESQEVVPDSEEERKRSLKNEPTKFRTMAPVIDISSDEDDLQSPDKDPSSTPTLPGSWPRSTEKQKVKSFPAKTTAKKKKFPLSRRVIESSDSEDDYRAKEIIELCSDSDTPPEPEWSPLEKAKLKASPKLSLYADTDDENEFYFQRDEAILVLNEPKSHRKTLKLTEESLSYSPSPRSPRKRSQPNATTVFTPTTPAAAIETPSKTSSASRSPMKKRMSAKAKKEERFNELKKYAEELFEELNQKIFEGKLPDAPLQWNPRLLTTAGKAQWHRSREGIETSSIQLATKILVDEDRIRKTLAHEMCHLACWVIDRNPKEAHGSLFKSWARRVEAKRPDITVSVTHDYEITYPYNWKCAGCGLNYGRFTKSINPDKHGCGTCSSRNLIPQFEVRTRTPKTPRISRMAAGKPRGSPSVLSTTPSASSIPQSTQISLSSDDDEIGVSCIQHSPGVVNISDSDSDIEFIATKLATTTIVTT</sequence>
<feature type="compositionally biased region" description="Low complexity" evidence="1">
    <location>
        <begin position="203"/>
        <end position="221"/>
    </location>
</feature>
<dbReference type="OrthoDB" id="20772at2759"/>
<dbReference type="SMART" id="SM00731">
    <property type="entry name" value="SprT"/>
    <property type="match status" value="1"/>
</dbReference>
<dbReference type="Proteomes" id="UP000297245">
    <property type="component" value="Unassembled WGS sequence"/>
</dbReference>
<feature type="domain" description="SprT-like" evidence="2">
    <location>
        <begin position="250"/>
        <end position="406"/>
    </location>
</feature>
<evidence type="ECO:0000313" key="4">
    <source>
        <dbReference type="Proteomes" id="UP000297245"/>
    </source>
</evidence>
<dbReference type="EMBL" id="ML179326">
    <property type="protein sequence ID" value="THU90761.1"/>
    <property type="molecule type" value="Genomic_DNA"/>
</dbReference>
<feature type="compositionally biased region" description="Basic and acidic residues" evidence="1">
    <location>
        <begin position="29"/>
        <end position="41"/>
    </location>
</feature>
<dbReference type="PANTHER" id="PTHR23099">
    <property type="entry name" value="TRANSCRIPTIONAL REGULATOR"/>
    <property type="match status" value="1"/>
</dbReference>
<protein>
    <recommendedName>
        <fullName evidence="2">SprT-like domain-containing protein</fullName>
    </recommendedName>
</protein>
<feature type="region of interest" description="Disordered" evidence="1">
    <location>
        <begin position="182"/>
        <end position="241"/>
    </location>
</feature>
<dbReference type="Pfam" id="PF10263">
    <property type="entry name" value="SprT-like"/>
    <property type="match status" value="1"/>
</dbReference>
<dbReference type="InterPro" id="IPR006640">
    <property type="entry name" value="SprT-like_domain"/>
</dbReference>
<organism evidence="3 4">
    <name type="scientific">Dendrothele bispora (strain CBS 962.96)</name>
    <dbReference type="NCBI Taxonomy" id="1314807"/>
    <lineage>
        <taxon>Eukaryota</taxon>
        <taxon>Fungi</taxon>
        <taxon>Dikarya</taxon>
        <taxon>Basidiomycota</taxon>
        <taxon>Agaricomycotina</taxon>
        <taxon>Agaricomycetes</taxon>
        <taxon>Agaricomycetidae</taxon>
        <taxon>Agaricales</taxon>
        <taxon>Agaricales incertae sedis</taxon>
        <taxon>Dendrothele</taxon>
    </lineage>
</organism>
<dbReference type="GO" id="GO:0005634">
    <property type="term" value="C:nucleus"/>
    <property type="evidence" value="ECO:0007669"/>
    <property type="project" value="TreeGrafter"/>
</dbReference>
<dbReference type="GO" id="GO:0006950">
    <property type="term" value="P:response to stress"/>
    <property type="evidence" value="ECO:0007669"/>
    <property type="project" value="UniProtKB-ARBA"/>
</dbReference>
<gene>
    <name evidence="3" type="ORF">K435DRAFT_759939</name>
</gene>
<feature type="region of interest" description="Disordered" evidence="1">
    <location>
        <begin position="1"/>
        <end position="112"/>
    </location>
</feature>
<name>A0A4S8LNP0_DENBC</name>
<evidence type="ECO:0000256" key="1">
    <source>
        <dbReference type="SAM" id="MobiDB-lite"/>
    </source>
</evidence>
<proteinExistence type="predicted"/>